<evidence type="ECO:0000256" key="2">
    <source>
        <dbReference type="SAM" id="MobiDB-lite"/>
    </source>
</evidence>
<feature type="coiled-coil region" evidence="1">
    <location>
        <begin position="275"/>
        <end position="309"/>
    </location>
</feature>
<gene>
    <name evidence="4" type="ORF">YA91_19510</name>
</gene>
<feature type="transmembrane region" description="Helical" evidence="3">
    <location>
        <begin position="21"/>
        <end position="39"/>
    </location>
</feature>
<keyword evidence="3" id="KW-0812">Transmembrane</keyword>
<keyword evidence="3" id="KW-1133">Transmembrane helix</keyword>
<evidence type="ECO:0000313" key="4">
    <source>
        <dbReference type="EMBL" id="ASZ52597.1"/>
    </source>
</evidence>
<keyword evidence="3" id="KW-0472">Membrane</keyword>
<sequence length="337" mass="38759">METLQPVGSLPCQRRDQAMKLSLLITVSAALAGIVWFSVNVDERDQLTQLSSELQDKSITLVDSDSTPPQRQSSTQKSKSKSDNMPTETQDLAERLNRSKGRALKVEIETFWHTCMSELNCEFKLNELAIDLSAERFNLLANYHQLDGLWQQSVGNLLFDEQQPLASRVARLKSEARKIWGELAEVIFADEFALYDFSLQAEQLDAVSAQDYVKAFEDLITEWQGNENALGLDSNQTKYERAVALIPASMNGIERQTLIQELQKNYLSEQESNQIRTREQQIVKQKQQVRSYQTELKQLESRLATQRATSHASWSESDWQRYYQKEIANFRREFFAS</sequence>
<keyword evidence="1" id="KW-0175">Coiled coil</keyword>
<accession>A0A249W7R5</accession>
<evidence type="ECO:0000256" key="1">
    <source>
        <dbReference type="SAM" id="Coils"/>
    </source>
</evidence>
<evidence type="ECO:0000256" key="3">
    <source>
        <dbReference type="SAM" id="Phobius"/>
    </source>
</evidence>
<dbReference type="EMBL" id="CP023248">
    <property type="protein sequence ID" value="ASZ52597.1"/>
    <property type="molecule type" value="Genomic_DNA"/>
</dbReference>
<feature type="region of interest" description="Disordered" evidence="2">
    <location>
        <begin position="59"/>
        <end position="90"/>
    </location>
</feature>
<feature type="compositionally biased region" description="Low complexity" evidence="2">
    <location>
        <begin position="63"/>
        <end position="77"/>
    </location>
</feature>
<dbReference type="AlphaFoldDB" id="A0A249W7R5"/>
<proteinExistence type="predicted"/>
<reference evidence="4" key="1">
    <citation type="submission" date="2017-09" db="EMBL/GenBank/DDBJ databases">
        <authorList>
            <person name="Ehlers B."/>
            <person name="Leendertz F.H."/>
        </authorList>
    </citation>
    <scope>NUCLEOTIDE SEQUENCE</scope>
    <source>
        <strain evidence="4">MAVP-26</strain>
    </source>
</reference>
<name>A0A249W7R5_VIBPH</name>
<protein>
    <submittedName>
        <fullName evidence="4">Chromosome partitioning protein ParA</fullName>
    </submittedName>
</protein>
<organism evidence="4">
    <name type="scientific">Vibrio parahaemolyticus</name>
    <dbReference type="NCBI Taxonomy" id="670"/>
    <lineage>
        <taxon>Bacteria</taxon>
        <taxon>Pseudomonadati</taxon>
        <taxon>Pseudomonadota</taxon>
        <taxon>Gammaproteobacteria</taxon>
        <taxon>Vibrionales</taxon>
        <taxon>Vibrionaceae</taxon>
        <taxon>Vibrio</taxon>
    </lineage>
</organism>